<dbReference type="InterPro" id="IPR001138">
    <property type="entry name" value="Zn2Cys6_DnaBD"/>
</dbReference>
<evidence type="ECO:0000259" key="8">
    <source>
        <dbReference type="PROSITE" id="PS50048"/>
    </source>
</evidence>
<feature type="domain" description="Zn(2)-C6 fungal-type" evidence="8">
    <location>
        <begin position="22"/>
        <end position="52"/>
    </location>
</feature>
<gene>
    <name evidence="9" type="ORF">TSTA_061430</name>
</gene>
<evidence type="ECO:0000256" key="4">
    <source>
        <dbReference type="ARBA" id="ARBA00023125"/>
    </source>
</evidence>
<dbReference type="PROSITE" id="PS00463">
    <property type="entry name" value="ZN2_CY6_FUNGAL_1"/>
    <property type="match status" value="1"/>
</dbReference>
<dbReference type="OMA" id="VRCHINT"/>
<dbReference type="VEuPathDB" id="FungiDB:TSTA_061430"/>
<dbReference type="InterPro" id="IPR036864">
    <property type="entry name" value="Zn2-C6_fun-type_DNA-bd_sf"/>
</dbReference>
<reference evidence="10" key="1">
    <citation type="journal article" date="2015" name="Genome Announc.">
        <title>Genome sequence of the AIDS-associated pathogen Penicillium marneffei (ATCC18224) and its near taxonomic relative Talaromyces stipitatus (ATCC10500).</title>
        <authorList>
            <person name="Nierman W.C."/>
            <person name="Fedorova-Abrams N.D."/>
            <person name="Andrianopoulos A."/>
        </authorList>
    </citation>
    <scope>NUCLEOTIDE SEQUENCE [LARGE SCALE GENOMIC DNA]</scope>
    <source>
        <strain evidence="10">ATCC 10500 / CBS 375.48 / QM 6759 / NRRL 1006</strain>
    </source>
</reference>
<comment type="subcellular location">
    <subcellularLocation>
        <location evidence="1">Nucleus</location>
    </subcellularLocation>
</comment>
<dbReference type="Proteomes" id="UP000001745">
    <property type="component" value="Unassembled WGS sequence"/>
</dbReference>
<proteinExistence type="predicted"/>
<feature type="region of interest" description="Disordered" evidence="7">
    <location>
        <begin position="1"/>
        <end position="23"/>
    </location>
</feature>
<dbReference type="Gene3D" id="4.10.240.10">
    <property type="entry name" value="Zn(2)-C6 fungal-type DNA-binding domain"/>
    <property type="match status" value="1"/>
</dbReference>
<dbReference type="GO" id="GO:0008270">
    <property type="term" value="F:zinc ion binding"/>
    <property type="evidence" value="ECO:0007669"/>
    <property type="project" value="InterPro"/>
</dbReference>
<dbReference type="InterPro" id="IPR050815">
    <property type="entry name" value="TF_fung"/>
</dbReference>
<keyword evidence="4" id="KW-0238">DNA-binding</keyword>
<dbReference type="OrthoDB" id="4215598at2759"/>
<keyword evidence="2" id="KW-0479">Metal-binding</keyword>
<dbReference type="PROSITE" id="PS50048">
    <property type="entry name" value="ZN2_CY6_FUNGAL_2"/>
    <property type="match status" value="1"/>
</dbReference>
<sequence>MSSSPGSDQGTAPRPRQQPGSACEECRRRKLRCDRQQPRCSVCAETGVECHVTPLRPPRGPKRGQFKALQNRVDLNMNVHSNLATTAALENRLTEQTTNTSPLDSLKAPDEDLEKTSLDMDSNANPQIQQPASQSESDTPACRIPEWMRAELYATVTCTTIFELSQLIRE</sequence>
<evidence type="ECO:0000256" key="7">
    <source>
        <dbReference type="SAM" id="MobiDB-lite"/>
    </source>
</evidence>
<evidence type="ECO:0000256" key="6">
    <source>
        <dbReference type="ARBA" id="ARBA00023242"/>
    </source>
</evidence>
<dbReference type="SMART" id="SM00066">
    <property type="entry name" value="GAL4"/>
    <property type="match status" value="1"/>
</dbReference>
<feature type="compositionally biased region" description="Polar residues" evidence="7">
    <location>
        <begin position="119"/>
        <end position="138"/>
    </location>
</feature>
<accession>B8LV32</accession>
<dbReference type="PANTHER" id="PTHR47338">
    <property type="entry name" value="ZN(II)2CYS6 TRANSCRIPTION FACTOR (EUROFUNG)-RELATED"/>
    <property type="match status" value="1"/>
</dbReference>
<keyword evidence="6" id="KW-0539">Nucleus</keyword>
<dbReference type="GO" id="GO:0005634">
    <property type="term" value="C:nucleus"/>
    <property type="evidence" value="ECO:0007669"/>
    <property type="project" value="UniProtKB-SubCell"/>
</dbReference>
<dbReference type="eggNOG" id="ENOG502T8SE">
    <property type="taxonomic scope" value="Eukaryota"/>
</dbReference>
<dbReference type="GO" id="GO:0000981">
    <property type="term" value="F:DNA-binding transcription factor activity, RNA polymerase II-specific"/>
    <property type="evidence" value="ECO:0007669"/>
    <property type="project" value="InterPro"/>
</dbReference>
<dbReference type="STRING" id="441959.B8LV32"/>
<name>B8LV32_TALSN</name>
<dbReference type="AlphaFoldDB" id="B8LV32"/>
<evidence type="ECO:0000313" key="9">
    <source>
        <dbReference type="EMBL" id="EED22653.1"/>
    </source>
</evidence>
<evidence type="ECO:0000256" key="5">
    <source>
        <dbReference type="ARBA" id="ARBA00023163"/>
    </source>
</evidence>
<evidence type="ECO:0000313" key="10">
    <source>
        <dbReference type="Proteomes" id="UP000001745"/>
    </source>
</evidence>
<feature type="compositionally biased region" description="Polar residues" evidence="7">
    <location>
        <begin position="1"/>
        <end position="10"/>
    </location>
</feature>
<evidence type="ECO:0000256" key="3">
    <source>
        <dbReference type="ARBA" id="ARBA00023015"/>
    </source>
</evidence>
<dbReference type="Pfam" id="PF00172">
    <property type="entry name" value="Zn_clus"/>
    <property type="match status" value="1"/>
</dbReference>
<dbReference type="PANTHER" id="PTHR47338:SF3">
    <property type="entry name" value="C6 FINGER DOMAIN TRANSCRIPTION FACTOR DBAA-RELATED"/>
    <property type="match status" value="1"/>
</dbReference>
<dbReference type="EMBL" id="EQ962652">
    <property type="protein sequence ID" value="EED22653.1"/>
    <property type="molecule type" value="Genomic_DNA"/>
</dbReference>
<keyword evidence="10" id="KW-1185">Reference proteome</keyword>
<feature type="compositionally biased region" description="Polar residues" evidence="7">
    <location>
        <begin position="94"/>
        <end position="103"/>
    </location>
</feature>
<feature type="compositionally biased region" description="Basic and acidic residues" evidence="7">
    <location>
        <begin position="107"/>
        <end position="118"/>
    </location>
</feature>
<keyword evidence="3" id="KW-0805">Transcription regulation</keyword>
<dbReference type="HOGENOM" id="CLU_1571689_0_0_1"/>
<dbReference type="GO" id="GO:0003677">
    <property type="term" value="F:DNA binding"/>
    <property type="evidence" value="ECO:0007669"/>
    <property type="project" value="UniProtKB-KW"/>
</dbReference>
<dbReference type="RefSeq" id="XP_002340040.1">
    <property type="nucleotide sequence ID" value="XM_002339999.1"/>
</dbReference>
<keyword evidence="5" id="KW-0804">Transcription</keyword>
<evidence type="ECO:0000256" key="2">
    <source>
        <dbReference type="ARBA" id="ARBA00022723"/>
    </source>
</evidence>
<evidence type="ECO:0000256" key="1">
    <source>
        <dbReference type="ARBA" id="ARBA00004123"/>
    </source>
</evidence>
<organism evidence="9 10">
    <name type="scientific">Talaromyces stipitatus (strain ATCC 10500 / CBS 375.48 / QM 6759 / NRRL 1006)</name>
    <name type="common">Penicillium stipitatum</name>
    <dbReference type="NCBI Taxonomy" id="441959"/>
    <lineage>
        <taxon>Eukaryota</taxon>
        <taxon>Fungi</taxon>
        <taxon>Dikarya</taxon>
        <taxon>Ascomycota</taxon>
        <taxon>Pezizomycotina</taxon>
        <taxon>Eurotiomycetes</taxon>
        <taxon>Eurotiomycetidae</taxon>
        <taxon>Eurotiales</taxon>
        <taxon>Trichocomaceae</taxon>
        <taxon>Talaromyces</taxon>
        <taxon>Talaromyces sect. Talaromyces</taxon>
    </lineage>
</organism>
<dbReference type="GeneID" id="8108484"/>
<feature type="region of interest" description="Disordered" evidence="7">
    <location>
        <begin position="93"/>
        <end position="140"/>
    </location>
</feature>
<dbReference type="InParanoid" id="B8LV32"/>
<dbReference type="SUPFAM" id="SSF57701">
    <property type="entry name" value="Zn2/Cys6 DNA-binding domain"/>
    <property type="match status" value="1"/>
</dbReference>
<protein>
    <recommendedName>
        <fullName evidence="8">Zn(2)-C6 fungal-type domain-containing protein</fullName>
    </recommendedName>
</protein>
<dbReference type="PhylomeDB" id="B8LV32"/>
<dbReference type="CDD" id="cd00067">
    <property type="entry name" value="GAL4"/>
    <property type="match status" value="1"/>
</dbReference>